<dbReference type="Proteomes" id="UP000531216">
    <property type="component" value="Unassembled WGS sequence"/>
</dbReference>
<organism evidence="1 2">
    <name type="scientific">Aureimonas phyllosphaerae</name>
    <dbReference type="NCBI Taxonomy" id="1166078"/>
    <lineage>
        <taxon>Bacteria</taxon>
        <taxon>Pseudomonadati</taxon>
        <taxon>Pseudomonadota</taxon>
        <taxon>Alphaproteobacteria</taxon>
        <taxon>Hyphomicrobiales</taxon>
        <taxon>Aurantimonadaceae</taxon>
        <taxon>Aureimonas</taxon>
    </lineage>
</organism>
<gene>
    <name evidence="1" type="ORF">GGR05_004539</name>
</gene>
<comment type="caution">
    <text evidence="1">The sequence shown here is derived from an EMBL/GenBank/DDBJ whole genome shotgun (WGS) entry which is preliminary data.</text>
</comment>
<name>A0A7W6BWU4_9HYPH</name>
<dbReference type="AlphaFoldDB" id="A0A7W6BWU4"/>
<keyword evidence="2" id="KW-1185">Reference proteome</keyword>
<evidence type="ECO:0000313" key="2">
    <source>
        <dbReference type="Proteomes" id="UP000531216"/>
    </source>
</evidence>
<feature type="non-terminal residue" evidence="1">
    <location>
        <position position="35"/>
    </location>
</feature>
<accession>A0A7W6BWU4</accession>
<sequence>MKLIGIEEHILTPAIRDAWQAIGLEAADPSVAFHS</sequence>
<proteinExistence type="predicted"/>
<evidence type="ECO:0000313" key="1">
    <source>
        <dbReference type="EMBL" id="MBB3938362.1"/>
    </source>
</evidence>
<dbReference type="EMBL" id="JACIDO010000042">
    <property type="protein sequence ID" value="MBB3938362.1"/>
    <property type="molecule type" value="Genomic_DNA"/>
</dbReference>
<reference evidence="1 2" key="1">
    <citation type="submission" date="2020-08" db="EMBL/GenBank/DDBJ databases">
        <title>Genomic Encyclopedia of Type Strains, Phase IV (KMG-IV): sequencing the most valuable type-strain genomes for metagenomic binning, comparative biology and taxonomic classification.</title>
        <authorList>
            <person name="Goeker M."/>
        </authorList>
    </citation>
    <scope>NUCLEOTIDE SEQUENCE [LARGE SCALE GENOMIC DNA]</scope>
    <source>
        <strain evidence="1 2">DSM 25024</strain>
    </source>
</reference>
<protein>
    <submittedName>
        <fullName evidence="1">Uncharacterized protein</fullName>
    </submittedName>
</protein>